<feature type="transmembrane region" description="Helical" evidence="11">
    <location>
        <begin position="174"/>
        <end position="197"/>
    </location>
</feature>
<dbReference type="InterPro" id="IPR005467">
    <property type="entry name" value="His_kinase_dom"/>
</dbReference>
<dbReference type="Pfam" id="PF02518">
    <property type="entry name" value="HATPase_c"/>
    <property type="match status" value="1"/>
</dbReference>
<reference evidence="14" key="1">
    <citation type="journal article" date="2014" name="Int. J. Syst. Evol. Microbiol.">
        <title>Complete genome sequence of Corynebacterium casei LMG S-19264T (=DSM 44701T), isolated from a smear-ripened cheese.</title>
        <authorList>
            <consortium name="US DOE Joint Genome Institute (JGI-PGF)"/>
            <person name="Walter F."/>
            <person name="Albersmeier A."/>
            <person name="Kalinowski J."/>
            <person name="Ruckert C."/>
        </authorList>
    </citation>
    <scope>NUCLEOTIDE SEQUENCE</scope>
    <source>
        <strain evidence="14">CGMCC 1.15367</strain>
    </source>
</reference>
<dbReference type="Gene3D" id="3.30.565.10">
    <property type="entry name" value="Histidine kinase-like ATPase, C-terminal domain"/>
    <property type="match status" value="1"/>
</dbReference>
<evidence type="ECO:0000256" key="10">
    <source>
        <dbReference type="ARBA" id="ARBA00023136"/>
    </source>
</evidence>
<evidence type="ECO:0000256" key="7">
    <source>
        <dbReference type="ARBA" id="ARBA00022777"/>
    </source>
</evidence>
<keyword evidence="8 11" id="KW-1133">Transmembrane helix</keyword>
<keyword evidence="10 11" id="KW-0472">Membrane</keyword>
<keyword evidence="9" id="KW-0902">Two-component regulatory system</keyword>
<feature type="transmembrane region" description="Helical" evidence="11">
    <location>
        <begin position="12"/>
        <end position="35"/>
    </location>
</feature>
<evidence type="ECO:0000256" key="8">
    <source>
        <dbReference type="ARBA" id="ARBA00022989"/>
    </source>
</evidence>
<dbReference type="InterPro" id="IPR036890">
    <property type="entry name" value="HATPase_C_sf"/>
</dbReference>
<dbReference type="InterPro" id="IPR050428">
    <property type="entry name" value="TCS_sensor_his_kinase"/>
</dbReference>
<dbReference type="SUPFAM" id="SSF47384">
    <property type="entry name" value="Homodimeric domain of signal transducing histidine kinase"/>
    <property type="match status" value="1"/>
</dbReference>
<accession>A0A917E1P8</accession>
<sequence length="462" mass="49522">MPGFDRLAVRVIAFSSLWVVAAMVVIGGVISALYAQTASRGFEDLLVAQLYNIVSSVSVSPEGNLTGSPDLGDLRYSQPLSGWYWEVLPASDNLKGRLASISLGPADIPAPPPALVPFDTSYRRSYPARGIEGEALTVVETEILLDQDNRAARFRVMGNASLLKADIQRFDRTLASYLAIFGLGSIVINAVTILLGLRPLRNVRRALGEVRAGRAERLVGRFPVEIRPLTVEVNALIDNNRRIVERARTQVGNLAHSLKTPLAVLKNEAAAMGGETGRLVAEQSERMQAQVQNYLDRARVAAQSEGAVFRTAVRPALTRLVRVVAKLNPDLAIEGPEEGGGGDGPVFAGEQQDYEEMVGNLLENAGKWAASRVGVRLAPSAEAGFFETIVEDDGAGLAEDQMAEAVKRGRRLDERKPGSGLGLSIVSDLAAEYRGALVLSRSPLGGLRAVIRLPLASGDRLS</sequence>
<comment type="catalytic activity">
    <reaction evidence="1">
        <text>ATP + protein L-histidine = ADP + protein N-phospho-L-histidine.</text>
        <dbReference type="EC" id="2.7.13.3"/>
    </reaction>
</comment>
<evidence type="ECO:0000256" key="1">
    <source>
        <dbReference type="ARBA" id="ARBA00000085"/>
    </source>
</evidence>
<dbReference type="GO" id="GO:0005886">
    <property type="term" value="C:plasma membrane"/>
    <property type="evidence" value="ECO:0007669"/>
    <property type="project" value="TreeGrafter"/>
</dbReference>
<evidence type="ECO:0000259" key="13">
    <source>
        <dbReference type="PROSITE" id="PS50885"/>
    </source>
</evidence>
<evidence type="ECO:0000256" key="6">
    <source>
        <dbReference type="ARBA" id="ARBA00022692"/>
    </source>
</evidence>
<dbReference type="CDD" id="cd00082">
    <property type="entry name" value="HisKA"/>
    <property type="match status" value="1"/>
</dbReference>
<keyword evidence="6 11" id="KW-0812">Transmembrane</keyword>
<gene>
    <name evidence="14" type="ORF">GCM10011390_10130</name>
</gene>
<keyword evidence="5" id="KW-0808">Transferase</keyword>
<evidence type="ECO:0000256" key="2">
    <source>
        <dbReference type="ARBA" id="ARBA00004370"/>
    </source>
</evidence>
<evidence type="ECO:0000256" key="3">
    <source>
        <dbReference type="ARBA" id="ARBA00012438"/>
    </source>
</evidence>
<dbReference type="Proteomes" id="UP000644699">
    <property type="component" value="Unassembled WGS sequence"/>
</dbReference>
<feature type="domain" description="HAMP" evidence="13">
    <location>
        <begin position="194"/>
        <end position="245"/>
    </location>
</feature>
<dbReference type="InterPro" id="IPR003594">
    <property type="entry name" value="HATPase_dom"/>
</dbReference>
<dbReference type="GO" id="GO:0000155">
    <property type="term" value="F:phosphorelay sensor kinase activity"/>
    <property type="evidence" value="ECO:0007669"/>
    <property type="project" value="InterPro"/>
</dbReference>
<evidence type="ECO:0000259" key="12">
    <source>
        <dbReference type="PROSITE" id="PS50109"/>
    </source>
</evidence>
<dbReference type="PANTHER" id="PTHR45436">
    <property type="entry name" value="SENSOR HISTIDINE KINASE YKOH"/>
    <property type="match status" value="1"/>
</dbReference>
<comment type="subcellular location">
    <subcellularLocation>
        <location evidence="2">Membrane</location>
    </subcellularLocation>
</comment>
<keyword evidence="15" id="KW-1185">Reference proteome</keyword>
<evidence type="ECO:0000256" key="5">
    <source>
        <dbReference type="ARBA" id="ARBA00022679"/>
    </source>
</evidence>
<protein>
    <recommendedName>
        <fullName evidence="3">histidine kinase</fullName>
        <ecNumber evidence="3">2.7.13.3</ecNumber>
    </recommendedName>
</protein>
<keyword evidence="7 14" id="KW-0418">Kinase</keyword>
<dbReference type="InterPro" id="IPR003661">
    <property type="entry name" value="HisK_dim/P_dom"/>
</dbReference>
<name>A0A917E1P8_9HYPH</name>
<organism evidence="14 15">
    <name type="scientific">Aureimonas endophytica</name>
    <dbReference type="NCBI Taxonomy" id="2027858"/>
    <lineage>
        <taxon>Bacteria</taxon>
        <taxon>Pseudomonadati</taxon>
        <taxon>Pseudomonadota</taxon>
        <taxon>Alphaproteobacteria</taxon>
        <taxon>Hyphomicrobiales</taxon>
        <taxon>Aurantimonadaceae</taxon>
        <taxon>Aureimonas</taxon>
    </lineage>
</organism>
<dbReference type="EMBL" id="BMIQ01000001">
    <property type="protein sequence ID" value="GGD93327.1"/>
    <property type="molecule type" value="Genomic_DNA"/>
</dbReference>
<reference evidence="14" key="2">
    <citation type="submission" date="2020-09" db="EMBL/GenBank/DDBJ databases">
        <authorList>
            <person name="Sun Q."/>
            <person name="Zhou Y."/>
        </authorList>
    </citation>
    <scope>NUCLEOTIDE SEQUENCE</scope>
    <source>
        <strain evidence="14">CGMCC 1.15367</strain>
    </source>
</reference>
<feature type="domain" description="Histidine kinase" evidence="12">
    <location>
        <begin position="253"/>
        <end position="457"/>
    </location>
</feature>
<evidence type="ECO:0000256" key="9">
    <source>
        <dbReference type="ARBA" id="ARBA00023012"/>
    </source>
</evidence>
<dbReference type="Gene3D" id="1.10.287.130">
    <property type="match status" value="1"/>
</dbReference>
<dbReference type="EC" id="2.7.13.3" evidence="3"/>
<dbReference type="SMART" id="SM00388">
    <property type="entry name" value="HisKA"/>
    <property type="match status" value="1"/>
</dbReference>
<dbReference type="AlphaFoldDB" id="A0A917E1P8"/>
<evidence type="ECO:0000313" key="15">
    <source>
        <dbReference type="Proteomes" id="UP000644699"/>
    </source>
</evidence>
<dbReference type="InterPro" id="IPR036097">
    <property type="entry name" value="HisK_dim/P_sf"/>
</dbReference>
<evidence type="ECO:0000256" key="11">
    <source>
        <dbReference type="SAM" id="Phobius"/>
    </source>
</evidence>
<dbReference type="PRINTS" id="PR00344">
    <property type="entry name" value="BCTRLSENSOR"/>
</dbReference>
<dbReference type="RefSeq" id="WP_188907089.1">
    <property type="nucleotide sequence ID" value="NZ_BMIQ01000001.1"/>
</dbReference>
<dbReference type="SUPFAM" id="SSF55874">
    <property type="entry name" value="ATPase domain of HSP90 chaperone/DNA topoisomerase II/histidine kinase"/>
    <property type="match status" value="1"/>
</dbReference>
<dbReference type="PROSITE" id="PS50885">
    <property type="entry name" value="HAMP"/>
    <property type="match status" value="1"/>
</dbReference>
<dbReference type="PROSITE" id="PS50109">
    <property type="entry name" value="HIS_KIN"/>
    <property type="match status" value="1"/>
</dbReference>
<evidence type="ECO:0000313" key="14">
    <source>
        <dbReference type="EMBL" id="GGD93327.1"/>
    </source>
</evidence>
<comment type="caution">
    <text evidence="14">The sequence shown here is derived from an EMBL/GenBank/DDBJ whole genome shotgun (WGS) entry which is preliminary data.</text>
</comment>
<dbReference type="InterPro" id="IPR003660">
    <property type="entry name" value="HAMP_dom"/>
</dbReference>
<proteinExistence type="predicted"/>
<evidence type="ECO:0000256" key="4">
    <source>
        <dbReference type="ARBA" id="ARBA00022553"/>
    </source>
</evidence>
<dbReference type="PANTHER" id="PTHR45436:SF5">
    <property type="entry name" value="SENSOR HISTIDINE KINASE TRCS"/>
    <property type="match status" value="1"/>
</dbReference>
<keyword evidence="4" id="KW-0597">Phosphoprotein</keyword>
<dbReference type="InterPro" id="IPR004358">
    <property type="entry name" value="Sig_transdc_His_kin-like_C"/>
</dbReference>
<dbReference type="SMART" id="SM00387">
    <property type="entry name" value="HATPase_c"/>
    <property type="match status" value="1"/>
</dbReference>